<keyword evidence="2" id="KW-1185">Reference proteome</keyword>
<dbReference type="Proteomes" id="UP000219271">
    <property type="component" value="Unassembled WGS sequence"/>
</dbReference>
<reference evidence="2" key="1">
    <citation type="submission" date="2017-09" db="EMBL/GenBank/DDBJ databases">
        <authorList>
            <person name="Varghese N."/>
            <person name="Submissions S."/>
        </authorList>
    </citation>
    <scope>NUCLEOTIDE SEQUENCE [LARGE SCALE GENOMIC DNA]</scope>
    <source>
        <strain evidence="2">JKS000234</strain>
    </source>
</reference>
<accession>A0A286BTG5</accession>
<gene>
    <name evidence="1" type="ORF">SAMN06273570_1761</name>
</gene>
<protein>
    <submittedName>
        <fullName evidence="1">Uncharacterized protein</fullName>
    </submittedName>
</protein>
<dbReference type="AlphaFoldDB" id="A0A286BTG5"/>
<evidence type="ECO:0000313" key="2">
    <source>
        <dbReference type="Proteomes" id="UP000219271"/>
    </source>
</evidence>
<sequence length="48" mass="5262">MATLQNRTNLVGSPFMATRVLNTESCLVIAQRRAGRQAFAIAGDLNRQ</sequence>
<evidence type="ECO:0000313" key="1">
    <source>
        <dbReference type="EMBL" id="SOD37408.1"/>
    </source>
</evidence>
<name>A0A286BTG5_9GAMM</name>
<organism evidence="1 2">
    <name type="scientific">Candidatus Pantoea floridensis</name>
    <dbReference type="NCBI Taxonomy" id="1938870"/>
    <lineage>
        <taxon>Bacteria</taxon>
        <taxon>Pseudomonadati</taxon>
        <taxon>Pseudomonadota</taxon>
        <taxon>Gammaproteobacteria</taxon>
        <taxon>Enterobacterales</taxon>
        <taxon>Erwiniaceae</taxon>
        <taxon>Pantoea</taxon>
    </lineage>
</organism>
<dbReference type="EMBL" id="OCMY01000001">
    <property type="protein sequence ID" value="SOD37408.1"/>
    <property type="molecule type" value="Genomic_DNA"/>
</dbReference>
<proteinExistence type="predicted"/>